<organism evidence="1 2">
    <name type="scientific">Ralstonia solanacearum</name>
    <name type="common">Pseudomonas solanacearum</name>
    <dbReference type="NCBI Taxonomy" id="305"/>
    <lineage>
        <taxon>Bacteria</taxon>
        <taxon>Pseudomonadati</taxon>
        <taxon>Pseudomonadota</taxon>
        <taxon>Betaproteobacteria</taxon>
        <taxon>Burkholderiales</taxon>
        <taxon>Burkholderiaceae</taxon>
        <taxon>Ralstonia</taxon>
        <taxon>Ralstonia solanacearum species complex</taxon>
    </lineage>
</organism>
<accession>A0AAW5ZVP7</accession>
<dbReference type="PANTHER" id="PTHR38743">
    <property type="entry name" value="SIMILAR TO GLYOXYLASE I FAMILY PROTEIN"/>
    <property type="match status" value="1"/>
</dbReference>
<reference evidence="1" key="1">
    <citation type="submission" date="2021-09" db="EMBL/GenBank/DDBJ databases">
        <title>Genomic analysis of Ralstonia spp.</title>
        <authorList>
            <person name="Aburjaile F."/>
            <person name="Ariute J.C."/>
            <person name="Pais A.K.L."/>
            <person name="Albuquerque G.M.R."/>
            <person name="Silva A.M.F."/>
            <person name="Brenig B."/>
            <person name="Azevedo V."/>
            <person name="Matiuzzi M."/>
            <person name="Ramos R."/>
            <person name="Goes-Neto A."/>
            <person name="Soares S."/>
            <person name="Iseppon A.M.B."/>
            <person name="Souza E."/>
            <person name="Gama M."/>
        </authorList>
    </citation>
    <scope>NUCLEOTIDE SEQUENCE</scope>
    <source>
        <strain evidence="1">CCRMRs91</strain>
    </source>
</reference>
<comment type="caution">
    <text evidence="1">The sequence shown here is derived from an EMBL/GenBank/DDBJ whole genome shotgun (WGS) entry which is preliminary data.</text>
</comment>
<dbReference type="Proteomes" id="UP001144050">
    <property type="component" value="Unassembled WGS sequence"/>
</dbReference>
<name>A0AAW5ZVP7_RALSL</name>
<dbReference type="EMBL" id="JAIVFG010000070">
    <property type="protein sequence ID" value="MDB0573824.1"/>
    <property type="molecule type" value="Genomic_DNA"/>
</dbReference>
<proteinExistence type="predicted"/>
<sequence length="113" mass="12865">MSLAEIGRDGWELDDAEVIAKEHPATFWLPERHRRESLVPGDIVKLIFRIRTVDDAGCEEINVERMWVTTEGIDGGLYIGRLDNNPLCTPDMAAGFKLRFEARHVIGIWDSNE</sequence>
<evidence type="ECO:0000313" key="1">
    <source>
        <dbReference type="EMBL" id="MDB0573824.1"/>
    </source>
</evidence>
<evidence type="ECO:0000313" key="2">
    <source>
        <dbReference type="Proteomes" id="UP001144050"/>
    </source>
</evidence>
<gene>
    <name evidence="1" type="ORF">LBW59_24050</name>
</gene>
<dbReference type="RefSeq" id="WP_042567810.1">
    <property type="nucleotide sequence ID" value="NZ_CDMB01000001.1"/>
</dbReference>
<dbReference type="AlphaFoldDB" id="A0AAW5ZVP7"/>
<protein>
    <submittedName>
        <fullName evidence="1">DUF2314 domain-containing protein</fullName>
    </submittedName>
</protein>
<dbReference type="PANTHER" id="PTHR38743:SF2">
    <property type="entry name" value="DUF2185 DOMAIN-CONTAINING PROTEIN"/>
    <property type="match status" value="1"/>
</dbReference>